<evidence type="ECO:0000313" key="2">
    <source>
        <dbReference type="Proteomes" id="UP001500902"/>
    </source>
</evidence>
<proteinExistence type="predicted"/>
<name>A0ABP7E894_9ACTN</name>
<dbReference type="RefSeq" id="WP_344895189.1">
    <property type="nucleotide sequence ID" value="NZ_BAAAZP010000226.1"/>
</dbReference>
<comment type="caution">
    <text evidence="1">The sequence shown here is derived from an EMBL/GenBank/DDBJ whole genome shotgun (WGS) entry which is preliminary data.</text>
</comment>
<organism evidence="1 2">
    <name type="scientific">Nonomuraea antimicrobica</name>
    <dbReference type="NCBI Taxonomy" id="561173"/>
    <lineage>
        <taxon>Bacteria</taxon>
        <taxon>Bacillati</taxon>
        <taxon>Actinomycetota</taxon>
        <taxon>Actinomycetes</taxon>
        <taxon>Streptosporangiales</taxon>
        <taxon>Streptosporangiaceae</taxon>
        <taxon>Nonomuraea</taxon>
    </lineage>
</organism>
<gene>
    <name evidence="1" type="ORF">GCM10022224_095450</name>
</gene>
<keyword evidence="2" id="KW-1185">Reference proteome</keyword>
<dbReference type="EMBL" id="BAAAZP010000226">
    <property type="protein sequence ID" value="GAA3714715.1"/>
    <property type="molecule type" value="Genomic_DNA"/>
</dbReference>
<evidence type="ECO:0000313" key="1">
    <source>
        <dbReference type="EMBL" id="GAA3714715.1"/>
    </source>
</evidence>
<dbReference type="Proteomes" id="UP001500902">
    <property type="component" value="Unassembled WGS sequence"/>
</dbReference>
<sequence>MAAQAAREPAVGALLLAVVSAVSLAVAVIGGGWLPAWYGVTYAAALTLLRASRPPAGA</sequence>
<accession>A0ABP7E894</accession>
<reference evidence="2" key="1">
    <citation type="journal article" date="2019" name="Int. J. Syst. Evol. Microbiol.">
        <title>The Global Catalogue of Microorganisms (GCM) 10K type strain sequencing project: providing services to taxonomists for standard genome sequencing and annotation.</title>
        <authorList>
            <consortium name="The Broad Institute Genomics Platform"/>
            <consortium name="The Broad Institute Genome Sequencing Center for Infectious Disease"/>
            <person name="Wu L."/>
            <person name="Ma J."/>
        </authorList>
    </citation>
    <scope>NUCLEOTIDE SEQUENCE [LARGE SCALE GENOMIC DNA]</scope>
    <source>
        <strain evidence="2">JCM 16904</strain>
    </source>
</reference>
<protein>
    <submittedName>
        <fullName evidence="1">Uncharacterized protein</fullName>
    </submittedName>
</protein>